<dbReference type="EMBL" id="CP162551">
    <property type="protein sequence ID" value="XDI36937.1"/>
    <property type="molecule type" value="Genomic_DNA"/>
</dbReference>
<dbReference type="PANTHER" id="PTHR43094">
    <property type="entry name" value="AMINOTRANSFERASE"/>
    <property type="match status" value="1"/>
</dbReference>
<dbReference type="AlphaFoldDB" id="A0AB39BSS2"/>
<comment type="cofactor">
    <cofactor evidence="1">
        <name>pyridoxal 5'-phosphate</name>
        <dbReference type="ChEBI" id="CHEBI:597326"/>
    </cofactor>
</comment>
<dbReference type="Gene3D" id="3.40.640.10">
    <property type="entry name" value="Type I PLP-dependent aspartate aminotransferase-like (Major domain)"/>
    <property type="match status" value="1"/>
</dbReference>
<evidence type="ECO:0000256" key="4">
    <source>
        <dbReference type="RuleBase" id="RU003560"/>
    </source>
</evidence>
<dbReference type="PANTHER" id="PTHR43094:SF1">
    <property type="entry name" value="AMINOTRANSFERASE CLASS-III"/>
    <property type="match status" value="1"/>
</dbReference>
<organism evidence="5">
    <name type="scientific">Alkalihalophilus sp. As8PL</name>
    <dbReference type="NCBI Taxonomy" id="3237103"/>
    <lineage>
        <taxon>Bacteria</taxon>
        <taxon>Bacillati</taxon>
        <taxon>Bacillota</taxon>
        <taxon>Bacilli</taxon>
        <taxon>Bacillales</taxon>
        <taxon>Bacillaceae</taxon>
        <taxon>Alkalihalophilus</taxon>
    </lineage>
</organism>
<evidence type="ECO:0000313" key="5">
    <source>
        <dbReference type="EMBL" id="XDI36937.1"/>
    </source>
</evidence>
<keyword evidence="3 4" id="KW-0663">Pyridoxal phosphate</keyword>
<sequence length="445" mass="49006">MERSYVIKPLLDEAYPMISHGKGIYLYDTDGKAYIDASSGAVTASIGHGVEEVIEAMNKQANQVSFVYRSQFTSKAVEDLALELNNWVNADENYHTFFVNSGSEATETAMKIAIQHFQEKGQYLKNKVISRWTSYHGITLGALSLSGHKKRRERFIPLLHDYPVVPPPSCYRCPFNETFPACQLKCAEELSVVIEKMGAEHIAAFIAEPIIGAAGGAIVPPRGYYERIKEICEKHDILLIADEVMTGLGRTGEALGMDHWKVKPDILALGKGLSAGYTPLAATMCSESVLEPIMKGSNFIMSGHTFSANPQSAATALAVLNYVKTHNLVQKSKDNGTYLKRKLKTLFNQFDFIGDVRGLGMMVGIEFVKNRASKESFPSTIAFTNKLVKKAQENGLLIYPASTARPQGDGDAVIIAPPLVSTEKEMDQIVSLLKKTLTEIWTDLN</sequence>
<dbReference type="InterPro" id="IPR015421">
    <property type="entry name" value="PyrdxlP-dep_Trfase_major"/>
</dbReference>
<protein>
    <submittedName>
        <fullName evidence="5">Aspartate aminotransferase family protein</fullName>
    </submittedName>
</protein>
<dbReference type="Pfam" id="PF00202">
    <property type="entry name" value="Aminotran_3"/>
    <property type="match status" value="1"/>
</dbReference>
<dbReference type="SUPFAM" id="SSF53383">
    <property type="entry name" value="PLP-dependent transferases"/>
    <property type="match status" value="1"/>
</dbReference>
<dbReference type="GO" id="GO:0030170">
    <property type="term" value="F:pyridoxal phosphate binding"/>
    <property type="evidence" value="ECO:0007669"/>
    <property type="project" value="InterPro"/>
</dbReference>
<dbReference type="PIRSF" id="PIRSF000521">
    <property type="entry name" value="Transaminase_4ab_Lys_Orn"/>
    <property type="match status" value="1"/>
</dbReference>
<evidence type="ECO:0000256" key="1">
    <source>
        <dbReference type="ARBA" id="ARBA00001933"/>
    </source>
</evidence>
<dbReference type="RefSeq" id="WP_368504317.1">
    <property type="nucleotide sequence ID" value="NZ_CP162551.1"/>
</dbReference>
<reference evidence="5" key="1">
    <citation type="submission" date="2024-07" db="EMBL/GenBank/DDBJ databases">
        <title>Identification and characteristics of an arsenic-resistant bacterial isolate, which belongs to a novel species.</title>
        <authorList>
            <person name="Juszczyk A."/>
            <person name="Kowalczyk A."/>
            <person name="Was K."/>
            <person name="Kosowicz W."/>
            <person name="Budzyn A."/>
            <person name="Latowski D."/>
        </authorList>
    </citation>
    <scope>NUCLEOTIDE SEQUENCE</scope>
    <source>
        <strain evidence="5">As8PL</strain>
    </source>
</reference>
<accession>A0AB39BSS2</accession>
<keyword evidence="5" id="KW-0808">Transferase</keyword>
<dbReference type="PROSITE" id="PS00600">
    <property type="entry name" value="AA_TRANSFER_CLASS_3"/>
    <property type="match status" value="1"/>
</dbReference>
<dbReference type="InterPro" id="IPR049704">
    <property type="entry name" value="Aminotrans_3_PPA_site"/>
</dbReference>
<comment type="similarity">
    <text evidence="2 4">Belongs to the class-III pyridoxal-phosphate-dependent aminotransferase family.</text>
</comment>
<name>A0AB39BSS2_9BACI</name>
<dbReference type="InterPro" id="IPR015424">
    <property type="entry name" value="PyrdxlP-dep_Trfase"/>
</dbReference>
<keyword evidence="5" id="KW-0032">Aminotransferase</keyword>
<dbReference type="NCBIfam" id="NF005375">
    <property type="entry name" value="PRK06917.1"/>
    <property type="match status" value="1"/>
</dbReference>
<dbReference type="FunFam" id="3.40.640.10:FF:000004">
    <property type="entry name" value="Acetylornithine aminotransferase"/>
    <property type="match status" value="1"/>
</dbReference>
<dbReference type="CDD" id="cd00610">
    <property type="entry name" value="OAT_like"/>
    <property type="match status" value="1"/>
</dbReference>
<dbReference type="InterPro" id="IPR005814">
    <property type="entry name" value="Aminotrans_3"/>
</dbReference>
<evidence type="ECO:0000256" key="2">
    <source>
        <dbReference type="ARBA" id="ARBA00008954"/>
    </source>
</evidence>
<proteinExistence type="inferred from homology"/>
<dbReference type="GO" id="GO:0008483">
    <property type="term" value="F:transaminase activity"/>
    <property type="evidence" value="ECO:0007669"/>
    <property type="project" value="UniProtKB-KW"/>
</dbReference>
<evidence type="ECO:0000256" key="3">
    <source>
        <dbReference type="ARBA" id="ARBA00022898"/>
    </source>
</evidence>
<dbReference type="Gene3D" id="3.90.1150.10">
    <property type="entry name" value="Aspartate Aminotransferase, domain 1"/>
    <property type="match status" value="1"/>
</dbReference>
<gene>
    <name evidence="5" type="ORF">AB3N04_20070</name>
</gene>
<dbReference type="InterPro" id="IPR015422">
    <property type="entry name" value="PyrdxlP-dep_Trfase_small"/>
</dbReference>